<evidence type="ECO:0000313" key="9">
    <source>
        <dbReference type="Proteomes" id="UP000192920"/>
    </source>
</evidence>
<accession>A0A1Y6CBL6</accession>
<dbReference type="RefSeq" id="WP_085277560.1">
    <property type="nucleotide sequence ID" value="NZ_FXAG01000023.1"/>
</dbReference>
<dbReference type="PANTHER" id="PTHR30429">
    <property type="entry name" value="D-METHIONINE-BINDING LIPOPROTEIN METQ"/>
    <property type="match status" value="1"/>
</dbReference>
<dbReference type="STRING" id="1123014.SAMN02745746_03479"/>
<evidence type="ECO:0000256" key="6">
    <source>
        <dbReference type="PIRNR" id="PIRNR002854"/>
    </source>
</evidence>
<gene>
    <name evidence="8" type="ORF">SAMN02745746_03479</name>
</gene>
<name>A0A1Y6CBL6_9NEIS</name>
<evidence type="ECO:0000256" key="2">
    <source>
        <dbReference type="ARBA" id="ARBA00022729"/>
    </source>
</evidence>
<feature type="chain" id="PRO_5013051538" description="Lipoprotein" evidence="7">
    <location>
        <begin position="25"/>
        <end position="269"/>
    </location>
</feature>
<keyword evidence="5 6" id="KW-0449">Lipoprotein</keyword>
<evidence type="ECO:0000256" key="1">
    <source>
        <dbReference type="ARBA" id="ARBA00004635"/>
    </source>
</evidence>
<dbReference type="Proteomes" id="UP000192920">
    <property type="component" value="Unassembled WGS sequence"/>
</dbReference>
<sequence>MRRFVLKALAVSVLGLAVAGSALAADPSKKEIVIGTTVGDFGDMVKQSVKPILEKQGYAVKLVEFTDYVRPNLALQEGSLDVNVFQHKPYLDNFAKEHKLSLKEVFQVPTAPLGIYPGKLKSLKDIKAGSTVAAPNDPSNFARALVMLNDLGWVKLKPGIDPLTASEHDIAQNLKNIKIVQLEAAQLPRSRNDVDFAVINGNYATSSGIKLTEAVYQEKSYAYVNWGVVRAADVKKAWVKDVVAAYNSNEFKAWAKQKYAGYKLPANWK</sequence>
<dbReference type="SUPFAM" id="SSF53850">
    <property type="entry name" value="Periplasmic binding protein-like II"/>
    <property type="match status" value="1"/>
</dbReference>
<evidence type="ECO:0000313" key="8">
    <source>
        <dbReference type="EMBL" id="SMF47094.1"/>
    </source>
</evidence>
<organism evidence="8 9">
    <name type="scientific">Pseudogulbenkiania subflava DSM 22618</name>
    <dbReference type="NCBI Taxonomy" id="1123014"/>
    <lineage>
        <taxon>Bacteria</taxon>
        <taxon>Pseudomonadati</taxon>
        <taxon>Pseudomonadota</taxon>
        <taxon>Betaproteobacteria</taxon>
        <taxon>Neisseriales</taxon>
        <taxon>Chromobacteriaceae</taxon>
        <taxon>Pseudogulbenkiania</taxon>
    </lineage>
</organism>
<protein>
    <recommendedName>
        <fullName evidence="6">Lipoprotein</fullName>
    </recommendedName>
</protein>
<keyword evidence="4" id="KW-0564">Palmitate</keyword>
<dbReference type="AlphaFoldDB" id="A0A1Y6CBL6"/>
<keyword evidence="3" id="KW-0472">Membrane</keyword>
<evidence type="ECO:0000256" key="5">
    <source>
        <dbReference type="ARBA" id="ARBA00023288"/>
    </source>
</evidence>
<dbReference type="GO" id="GO:0016020">
    <property type="term" value="C:membrane"/>
    <property type="evidence" value="ECO:0007669"/>
    <property type="project" value="UniProtKB-SubCell"/>
</dbReference>
<feature type="signal peptide" evidence="7">
    <location>
        <begin position="1"/>
        <end position="24"/>
    </location>
</feature>
<keyword evidence="9" id="KW-1185">Reference proteome</keyword>
<evidence type="ECO:0000256" key="4">
    <source>
        <dbReference type="ARBA" id="ARBA00023139"/>
    </source>
</evidence>
<dbReference type="Gene3D" id="3.40.190.10">
    <property type="entry name" value="Periplasmic binding protein-like II"/>
    <property type="match status" value="2"/>
</dbReference>
<keyword evidence="2 7" id="KW-0732">Signal</keyword>
<reference evidence="9" key="1">
    <citation type="submission" date="2017-04" db="EMBL/GenBank/DDBJ databases">
        <authorList>
            <person name="Varghese N."/>
            <person name="Submissions S."/>
        </authorList>
    </citation>
    <scope>NUCLEOTIDE SEQUENCE [LARGE SCALE GENOMIC DNA]</scope>
    <source>
        <strain evidence="9">DSM 22618</strain>
    </source>
</reference>
<dbReference type="Pfam" id="PF03180">
    <property type="entry name" value="Lipoprotein_9"/>
    <property type="match status" value="1"/>
</dbReference>
<comment type="subcellular location">
    <subcellularLocation>
        <location evidence="1">Membrane</location>
        <topology evidence="1">Lipid-anchor</topology>
    </subcellularLocation>
</comment>
<dbReference type="PANTHER" id="PTHR30429:SF0">
    <property type="entry name" value="METHIONINE-BINDING LIPOPROTEIN METQ"/>
    <property type="match status" value="1"/>
</dbReference>
<evidence type="ECO:0000256" key="7">
    <source>
        <dbReference type="SAM" id="SignalP"/>
    </source>
</evidence>
<dbReference type="EMBL" id="FXAG01000023">
    <property type="protein sequence ID" value="SMF47094.1"/>
    <property type="molecule type" value="Genomic_DNA"/>
</dbReference>
<comment type="similarity">
    <text evidence="6">Belongs to the nlpA lipoprotein family.</text>
</comment>
<dbReference type="PIRSF" id="PIRSF002854">
    <property type="entry name" value="MetQ"/>
    <property type="match status" value="1"/>
</dbReference>
<proteinExistence type="inferred from homology"/>
<evidence type="ECO:0000256" key="3">
    <source>
        <dbReference type="ARBA" id="ARBA00023136"/>
    </source>
</evidence>
<dbReference type="InterPro" id="IPR004872">
    <property type="entry name" value="Lipoprotein_NlpA"/>
</dbReference>